<dbReference type="Pfam" id="PF04650">
    <property type="entry name" value="YSIRK_signal"/>
    <property type="match status" value="1"/>
</dbReference>
<evidence type="ECO:0000256" key="3">
    <source>
        <dbReference type="SAM" id="MobiDB-lite"/>
    </source>
</evidence>
<feature type="domain" description="MucBP" evidence="6">
    <location>
        <begin position="733"/>
        <end position="807"/>
    </location>
</feature>
<feature type="domain" description="MucBP" evidence="6">
    <location>
        <begin position="985"/>
        <end position="1059"/>
    </location>
</feature>
<dbReference type="InterPro" id="IPR005877">
    <property type="entry name" value="YSIRK_signal_dom"/>
</dbReference>
<reference evidence="7 8" key="1">
    <citation type="submission" date="2020-01" db="EMBL/GenBank/DDBJ databases">
        <title>Complete and circular genome sequences of six lactobacillus isolates from horses.</title>
        <authorList>
            <person name="Hassan H.M."/>
        </authorList>
    </citation>
    <scope>NUCLEOTIDE SEQUENCE [LARGE SCALE GENOMIC DNA]</scope>
    <source>
        <strain evidence="7 8">1D</strain>
    </source>
</reference>
<dbReference type="InterPro" id="IPR009459">
    <property type="entry name" value="MucBP_dom"/>
</dbReference>
<evidence type="ECO:0000256" key="1">
    <source>
        <dbReference type="ARBA" id="ARBA00022729"/>
    </source>
</evidence>
<evidence type="ECO:0000313" key="8">
    <source>
        <dbReference type="Proteomes" id="UP000510660"/>
    </source>
</evidence>
<evidence type="ECO:0000256" key="4">
    <source>
        <dbReference type="SAM" id="SignalP"/>
    </source>
</evidence>
<proteinExistence type="predicted"/>
<dbReference type="NCBIfam" id="TIGR01168">
    <property type="entry name" value="YSIRK_signal"/>
    <property type="match status" value="1"/>
</dbReference>
<organism evidence="7 8">
    <name type="scientific">Lactobacillus crispatus</name>
    <dbReference type="NCBI Taxonomy" id="47770"/>
    <lineage>
        <taxon>Bacteria</taxon>
        <taxon>Bacillati</taxon>
        <taxon>Bacillota</taxon>
        <taxon>Bacilli</taxon>
        <taxon>Lactobacillales</taxon>
        <taxon>Lactobacillaceae</taxon>
        <taxon>Lactobacillus</taxon>
    </lineage>
</organism>
<sequence>MKRSHKKSFDWYGISQRYSIRKYHFGAASVLLGAALVLGSSTTVSADAVATPQTESVTELVTEQPQADVEAQPVNTSSDATSVVTDATTPVESMPPIDNTAESTSPSSPEEPSETNPEGEVVKEETSQVETAEKTVSLDTSLVTTPQERQAVAAETLKQDDSYFASLLEDSKVEALAGEDRSPLDTNTPQVSGAGVLNDPTAVPDISMDNANGATVTAVPDRLQALIAAGYAVDPDPNRLTYGIFSPTKLNERAGTNYYVTFSFTENPNRKDPNVYLNLVDKNTNKVVESVTVSDWTGQVAPNYTFKTLDALKNAGTVHSNYTFTPSISESGGFTQKMIAVYSVGDSNETVTMLYDLAHILKEGKTETGSQVIDSQYAHQSTFYIAKNPDASYTKLATWVNEGWSGQAYTISGERQFEGYELTSSPTDAQKSGILVANPPVGFKWIDSTVYTLKDGSKQYREGEIVDIAGSVVYRIYQHNQVAYTSQPLAPGEYATDAGPLRVTKNAPIGSRFEGDEGHAFKIQNNSKYASTDVAYYYVPQGTVTVHYVDTEGNIIADAVVDTEKTASGTEYSTTDHKPTSITTKDGKVYYLKPQDEVATSNLVGEKSIVDITDANKAYTSVVGETGTVEASTNKHVIYIYEQAGSVLVHYVNEAGHAIKKDVVDTDNQPANSSYDTAVDNKPNRILTDDGILYELVPEKTSGAQEQGKVVAGQTLEVTYVYKEVVAPAKGDVIVHYVDEAGNPVQGDVVDTKGADVDTPYDTTDNNMKPTTIVANGKTYELVPEKTQGNETGKVVAGTTEVTYVYKEVVAPAKGDVIVHYVDEAGNPVQGDVVDTKGADVDTPYDTTDNNMKPTTIVANGKTYELVPEKTQGNETGKVVAGTTEVTYVYKEVVAPAKGDVIVHYVDEAGNPVQGDVVDTKGADVDTPYDTTDNNMKPTTIVANGKTYELVPEKTQGNETGKVVAGTTEVTYVYKEVVAPAKGDVIVHYVDEAGNPVQGDVVDTKGADVDTPYDTTDNNMKPTTIVANGKTYELVPEKTQGNETGKVVAGTTEVTYVYTDLVTETITGGVTPSETDQPEPNEPAKTPVKDTTGSTDTTAVVNESEPTTKKADTSDKVVINVANKPVVQPEEKAKVAVNASKELPQTGETHADESALGLVALAAAGVLSFMGMGKKRED</sequence>
<evidence type="ECO:0000313" key="7">
    <source>
        <dbReference type="EMBL" id="QLL73583.1"/>
    </source>
</evidence>
<feature type="region of interest" description="Disordered" evidence="3">
    <location>
        <begin position="64"/>
        <end position="143"/>
    </location>
</feature>
<dbReference type="Proteomes" id="UP000510660">
    <property type="component" value="Chromosome"/>
</dbReference>
<dbReference type="Pfam" id="PF06458">
    <property type="entry name" value="MucBP"/>
    <property type="match status" value="6"/>
</dbReference>
<feature type="domain" description="MucBP" evidence="6">
    <location>
        <begin position="647"/>
        <end position="723"/>
    </location>
</feature>
<evidence type="ECO:0000256" key="2">
    <source>
        <dbReference type="ARBA" id="ARBA00022737"/>
    </source>
</evidence>
<dbReference type="Gene3D" id="3.10.20.320">
    <property type="entry name" value="Putative peptidoglycan bound protein (lpxtg motif)"/>
    <property type="match status" value="6"/>
</dbReference>
<feature type="domain" description="MucBP" evidence="6">
    <location>
        <begin position="901"/>
        <end position="975"/>
    </location>
</feature>
<feature type="compositionally biased region" description="Low complexity" evidence="3">
    <location>
        <begin position="102"/>
        <end position="118"/>
    </location>
</feature>
<dbReference type="EMBL" id="CP047415">
    <property type="protein sequence ID" value="QLL73583.1"/>
    <property type="molecule type" value="Genomic_DNA"/>
</dbReference>
<keyword evidence="2" id="KW-0677">Repeat</keyword>
<feature type="signal peptide" evidence="4">
    <location>
        <begin position="1"/>
        <end position="46"/>
    </location>
</feature>
<feature type="domain" description="MucBP" evidence="6">
    <location>
        <begin position="817"/>
        <end position="891"/>
    </location>
</feature>
<protein>
    <submittedName>
        <fullName evidence="7">YSIRK-type signal peptide-containing protein</fullName>
    </submittedName>
</protein>
<name>A0A7H9E7F6_9LACO</name>
<accession>A0A7H9E7F6</accession>
<evidence type="ECO:0000259" key="5">
    <source>
        <dbReference type="Pfam" id="PF04650"/>
    </source>
</evidence>
<gene>
    <name evidence="7" type="ORF">GTO85_04000</name>
</gene>
<feature type="region of interest" description="Disordered" evidence="3">
    <location>
        <begin position="1068"/>
        <end position="1112"/>
    </location>
</feature>
<dbReference type="RefSeq" id="WP_180861886.1">
    <property type="nucleotide sequence ID" value="NZ_CP047415.1"/>
</dbReference>
<evidence type="ECO:0000259" key="6">
    <source>
        <dbReference type="Pfam" id="PF06458"/>
    </source>
</evidence>
<feature type="domain" description="YSIRK Gram-positive signal peptide" evidence="5">
    <location>
        <begin position="16"/>
        <end position="38"/>
    </location>
</feature>
<feature type="compositionally biased region" description="Polar residues" evidence="3">
    <location>
        <begin position="73"/>
        <end position="91"/>
    </location>
</feature>
<feature type="compositionally biased region" description="Polar residues" evidence="3">
    <location>
        <begin position="1089"/>
        <end position="1105"/>
    </location>
</feature>
<feature type="chain" id="PRO_5028887814" evidence="4">
    <location>
        <begin position="47"/>
        <end position="1178"/>
    </location>
</feature>
<feature type="domain" description="MucBP" evidence="6">
    <location>
        <begin position="543"/>
        <end position="642"/>
    </location>
</feature>
<keyword evidence="1 4" id="KW-0732">Signal</keyword>
<dbReference type="AlphaFoldDB" id="A0A7H9E7F6"/>